<dbReference type="Proteomes" id="UP000800235">
    <property type="component" value="Unassembled WGS sequence"/>
</dbReference>
<sequence>SGKRGLAYNTAKNTVSFAQAGHASKVSWAYNWYSTAYTPWLDGSDTSSFNPALRYIPMIHSLQSDVVGVWSKNVDSRPQDTDAVLAFNEPDGCNGGGATCMAIGNAVNGYRELMTKYGPQVRLGSPAITNGATGIPWLKEFLSQCNGCQVDFVAVHWYAGYAPGIFNYFKSYLEEIHNTFGKPVWITEFALEPSASEQQQVEFMKQAVKFLDQAEWVHRYAWFF</sequence>
<organism evidence="2 3">
    <name type="scientific">Tothia fuscella</name>
    <dbReference type="NCBI Taxonomy" id="1048955"/>
    <lineage>
        <taxon>Eukaryota</taxon>
        <taxon>Fungi</taxon>
        <taxon>Dikarya</taxon>
        <taxon>Ascomycota</taxon>
        <taxon>Pezizomycotina</taxon>
        <taxon>Dothideomycetes</taxon>
        <taxon>Pleosporomycetidae</taxon>
        <taxon>Venturiales</taxon>
        <taxon>Cylindrosympodiaceae</taxon>
        <taxon>Tothia</taxon>
    </lineage>
</organism>
<dbReference type="AlphaFoldDB" id="A0A9P4TWQ8"/>
<dbReference type="GO" id="GO:0071966">
    <property type="term" value="P:fungal-type cell wall polysaccharide metabolic process"/>
    <property type="evidence" value="ECO:0007669"/>
    <property type="project" value="TreeGrafter"/>
</dbReference>
<feature type="non-terminal residue" evidence="2">
    <location>
        <position position="224"/>
    </location>
</feature>
<proteinExistence type="predicted"/>
<evidence type="ECO:0000259" key="1">
    <source>
        <dbReference type="Pfam" id="PF11790"/>
    </source>
</evidence>
<dbReference type="Pfam" id="PF11790">
    <property type="entry name" value="Glyco_hydro_cc"/>
    <property type="match status" value="1"/>
</dbReference>
<accession>A0A9P4TWQ8</accession>
<feature type="domain" description="Asl1-like glycosyl hydrolase catalytic" evidence="1">
    <location>
        <begin position="5"/>
        <end position="224"/>
    </location>
</feature>
<protein>
    <recommendedName>
        <fullName evidence="1">Asl1-like glycosyl hydrolase catalytic domain-containing protein</fullName>
    </recommendedName>
</protein>
<evidence type="ECO:0000313" key="2">
    <source>
        <dbReference type="EMBL" id="KAF2429529.1"/>
    </source>
</evidence>
<feature type="non-terminal residue" evidence="2">
    <location>
        <position position="1"/>
    </location>
</feature>
<dbReference type="PANTHER" id="PTHR34154">
    <property type="entry name" value="ALKALI-SENSITIVE LINKAGE PROTEIN 1"/>
    <property type="match status" value="1"/>
</dbReference>
<gene>
    <name evidence="2" type="ORF">EJ08DRAFT_569429</name>
</gene>
<dbReference type="SUPFAM" id="SSF51445">
    <property type="entry name" value="(Trans)glycosidases"/>
    <property type="match status" value="1"/>
</dbReference>
<evidence type="ECO:0000313" key="3">
    <source>
        <dbReference type="Proteomes" id="UP000800235"/>
    </source>
</evidence>
<dbReference type="OrthoDB" id="5985073at2759"/>
<comment type="caution">
    <text evidence="2">The sequence shown here is derived from an EMBL/GenBank/DDBJ whole genome shotgun (WGS) entry which is preliminary data.</text>
</comment>
<dbReference type="InterPro" id="IPR024655">
    <property type="entry name" value="Asl1_glyco_hydro_catalytic"/>
</dbReference>
<dbReference type="GO" id="GO:0009277">
    <property type="term" value="C:fungal-type cell wall"/>
    <property type="evidence" value="ECO:0007669"/>
    <property type="project" value="TreeGrafter"/>
</dbReference>
<dbReference type="Gene3D" id="3.20.20.80">
    <property type="entry name" value="Glycosidases"/>
    <property type="match status" value="1"/>
</dbReference>
<dbReference type="PANTHER" id="PTHR34154:SF10">
    <property type="entry name" value="ASL1-LIKE GLYCOSYL HYDROLASE CATALYTIC DOMAIN-CONTAINING PROTEIN"/>
    <property type="match status" value="1"/>
</dbReference>
<dbReference type="InterPro" id="IPR053183">
    <property type="entry name" value="ASL1"/>
</dbReference>
<keyword evidence="3" id="KW-1185">Reference proteome</keyword>
<name>A0A9P4TWQ8_9PEZI</name>
<dbReference type="InterPro" id="IPR017853">
    <property type="entry name" value="GH"/>
</dbReference>
<reference evidence="2" key="1">
    <citation type="journal article" date="2020" name="Stud. Mycol.">
        <title>101 Dothideomycetes genomes: a test case for predicting lifestyles and emergence of pathogens.</title>
        <authorList>
            <person name="Haridas S."/>
            <person name="Albert R."/>
            <person name="Binder M."/>
            <person name="Bloem J."/>
            <person name="Labutti K."/>
            <person name="Salamov A."/>
            <person name="Andreopoulos B."/>
            <person name="Baker S."/>
            <person name="Barry K."/>
            <person name="Bills G."/>
            <person name="Bluhm B."/>
            <person name="Cannon C."/>
            <person name="Castanera R."/>
            <person name="Culley D."/>
            <person name="Daum C."/>
            <person name="Ezra D."/>
            <person name="Gonzalez J."/>
            <person name="Henrissat B."/>
            <person name="Kuo A."/>
            <person name="Liang C."/>
            <person name="Lipzen A."/>
            <person name="Lutzoni F."/>
            <person name="Magnuson J."/>
            <person name="Mondo S."/>
            <person name="Nolan M."/>
            <person name="Ohm R."/>
            <person name="Pangilinan J."/>
            <person name="Park H.-J."/>
            <person name="Ramirez L."/>
            <person name="Alfaro M."/>
            <person name="Sun H."/>
            <person name="Tritt A."/>
            <person name="Yoshinaga Y."/>
            <person name="Zwiers L.-H."/>
            <person name="Turgeon B."/>
            <person name="Goodwin S."/>
            <person name="Spatafora J."/>
            <person name="Crous P."/>
            <person name="Grigoriev I."/>
        </authorList>
    </citation>
    <scope>NUCLEOTIDE SEQUENCE</scope>
    <source>
        <strain evidence="2">CBS 130266</strain>
    </source>
</reference>
<dbReference type="EMBL" id="MU007046">
    <property type="protein sequence ID" value="KAF2429529.1"/>
    <property type="molecule type" value="Genomic_DNA"/>
</dbReference>